<dbReference type="Proteomes" id="UP001164676">
    <property type="component" value="Chromosome"/>
</dbReference>
<keyword evidence="3" id="KW-1185">Reference proteome</keyword>
<evidence type="ECO:0000313" key="3">
    <source>
        <dbReference type="Proteomes" id="UP001164676"/>
    </source>
</evidence>
<evidence type="ECO:0000256" key="1">
    <source>
        <dbReference type="SAM" id="Phobius"/>
    </source>
</evidence>
<accession>A0ABY7LBC1</accession>
<organism evidence="2 3">
    <name type="scientific">Salinivibrio proteolyticus</name>
    <dbReference type="NCBI Taxonomy" id="334715"/>
    <lineage>
        <taxon>Bacteria</taxon>
        <taxon>Pseudomonadati</taxon>
        <taxon>Pseudomonadota</taxon>
        <taxon>Gammaproteobacteria</taxon>
        <taxon>Vibrionales</taxon>
        <taxon>Vibrionaceae</taxon>
        <taxon>Salinivibrio</taxon>
    </lineage>
</organism>
<dbReference type="RefSeq" id="WP_269597167.1">
    <property type="nucleotide sequence ID" value="NZ_CP114584.1"/>
</dbReference>
<protein>
    <recommendedName>
        <fullName evidence="4">SMODS-associating 2TM beta-strand rich effector domain-containing protein</fullName>
    </recommendedName>
</protein>
<evidence type="ECO:0008006" key="4">
    <source>
        <dbReference type="Google" id="ProtNLM"/>
    </source>
</evidence>
<sequence>MNWEIITGVASSIIALCALVFSIWQGVQARKHNRISFRPHLTSWAHNEHTKGIYAVDLLNNGLGPALIKSFTIKVDGKKISGEGTDPIDKAVKILFPNEKFYAHYVYLGEKYAMGAKDKCRVVAIQFYGEKPPSSDYVEHTINRAELEVEYESFYGEKFFFNSADEKPNK</sequence>
<name>A0ABY7LBC1_9GAMM</name>
<keyword evidence="1" id="KW-1133">Transmembrane helix</keyword>
<keyword evidence="1" id="KW-0472">Membrane</keyword>
<proteinExistence type="predicted"/>
<reference evidence="2" key="1">
    <citation type="submission" date="2022-09" db="EMBL/GenBank/DDBJ databases">
        <authorList>
            <person name="Li Z.-J."/>
        </authorList>
    </citation>
    <scope>NUCLEOTIDE SEQUENCE</scope>
    <source>
        <strain evidence="2">TGB10</strain>
    </source>
</reference>
<feature type="transmembrane region" description="Helical" evidence="1">
    <location>
        <begin position="6"/>
        <end position="24"/>
    </location>
</feature>
<gene>
    <name evidence="2" type="ORF">N7E60_08490</name>
</gene>
<dbReference type="EMBL" id="CP114584">
    <property type="protein sequence ID" value="WBA13784.1"/>
    <property type="molecule type" value="Genomic_DNA"/>
</dbReference>
<evidence type="ECO:0000313" key="2">
    <source>
        <dbReference type="EMBL" id="WBA13784.1"/>
    </source>
</evidence>
<keyword evidence="1" id="KW-0812">Transmembrane</keyword>